<evidence type="ECO:0000256" key="7">
    <source>
        <dbReference type="ARBA" id="ARBA00022801"/>
    </source>
</evidence>
<evidence type="ECO:0000256" key="5">
    <source>
        <dbReference type="ARBA" id="ARBA00022692"/>
    </source>
</evidence>
<name>A0A931CMH6_9ACTN</name>
<proteinExistence type="predicted"/>
<dbReference type="CDD" id="cd07328">
    <property type="entry name" value="M48_Ste24p_like"/>
    <property type="match status" value="1"/>
</dbReference>
<keyword evidence="10 15" id="KW-0482">Metalloprotease</keyword>
<dbReference type="InterPro" id="IPR001915">
    <property type="entry name" value="Peptidase_M48"/>
</dbReference>
<protein>
    <submittedName>
        <fullName evidence="15">M48 family metalloprotease</fullName>
    </submittedName>
</protein>
<feature type="transmembrane region" description="Helical" evidence="13">
    <location>
        <begin position="12"/>
        <end position="37"/>
    </location>
</feature>
<keyword evidence="7" id="KW-0378">Hydrolase</keyword>
<keyword evidence="4" id="KW-0645">Protease</keyword>
<dbReference type="Gene3D" id="3.30.2010.10">
    <property type="entry name" value="Metalloproteases ('zincins'), catalytic domain"/>
    <property type="match status" value="1"/>
</dbReference>
<dbReference type="Pfam" id="PF01435">
    <property type="entry name" value="Peptidase_M48"/>
    <property type="match status" value="1"/>
</dbReference>
<reference evidence="15" key="1">
    <citation type="submission" date="2020-11" db="EMBL/GenBank/DDBJ databases">
        <title>Isolation and identification of active actinomycetes.</title>
        <authorList>
            <person name="Sun X."/>
        </authorList>
    </citation>
    <scope>NUCLEOTIDE SEQUENCE</scope>
    <source>
        <strain evidence="15">NEAU-A11</strain>
    </source>
</reference>
<keyword evidence="6" id="KW-0479">Metal-binding</keyword>
<evidence type="ECO:0000256" key="2">
    <source>
        <dbReference type="ARBA" id="ARBA00004651"/>
    </source>
</evidence>
<evidence type="ECO:0000256" key="4">
    <source>
        <dbReference type="ARBA" id="ARBA00022670"/>
    </source>
</evidence>
<evidence type="ECO:0000256" key="6">
    <source>
        <dbReference type="ARBA" id="ARBA00022723"/>
    </source>
</evidence>
<evidence type="ECO:0000313" key="16">
    <source>
        <dbReference type="Proteomes" id="UP000598146"/>
    </source>
</evidence>
<dbReference type="EMBL" id="JADQTO010000029">
    <property type="protein sequence ID" value="MBG0567640.1"/>
    <property type="molecule type" value="Genomic_DNA"/>
</dbReference>
<evidence type="ECO:0000313" key="15">
    <source>
        <dbReference type="EMBL" id="MBG0567640.1"/>
    </source>
</evidence>
<dbReference type="GO" id="GO:0004222">
    <property type="term" value="F:metalloendopeptidase activity"/>
    <property type="evidence" value="ECO:0007669"/>
    <property type="project" value="InterPro"/>
</dbReference>
<dbReference type="PANTHER" id="PTHR43221">
    <property type="entry name" value="PROTEASE HTPX"/>
    <property type="match status" value="1"/>
</dbReference>
<feature type="domain" description="Peptidase M48" evidence="14">
    <location>
        <begin position="139"/>
        <end position="306"/>
    </location>
</feature>
<evidence type="ECO:0000256" key="3">
    <source>
        <dbReference type="ARBA" id="ARBA00022475"/>
    </source>
</evidence>
<feature type="compositionally biased region" description="Low complexity" evidence="12">
    <location>
        <begin position="318"/>
        <end position="327"/>
    </location>
</feature>
<dbReference type="GO" id="GO:0046872">
    <property type="term" value="F:metal ion binding"/>
    <property type="evidence" value="ECO:0007669"/>
    <property type="project" value="UniProtKB-KW"/>
</dbReference>
<dbReference type="RefSeq" id="WP_196419417.1">
    <property type="nucleotide sequence ID" value="NZ_JADQTO010000029.1"/>
</dbReference>
<dbReference type="PANTHER" id="PTHR43221:SF1">
    <property type="entry name" value="PROTEASE HTPX"/>
    <property type="match status" value="1"/>
</dbReference>
<dbReference type="AlphaFoldDB" id="A0A931CMH6"/>
<evidence type="ECO:0000256" key="12">
    <source>
        <dbReference type="SAM" id="MobiDB-lite"/>
    </source>
</evidence>
<evidence type="ECO:0000256" key="13">
    <source>
        <dbReference type="SAM" id="Phobius"/>
    </source>
</evidence>
<comment type="caution">
    <text evidence="15">The sequence shown here is derived from an EMBL/GenBank/DDBJ whole genome shotgun (WGS) entry which is preliminary data.</text>
</comment>
<feature type="region of interest" description="Disordered" evidence="12">
    <location>
        <begin position="283"/>
        <end position="327"/>
    </location>
</feature>
<keyword evidence="5 13" id="KW-0812">Transmembrane</keyword>
<keyword evidence="8" id="KW-0862">Zinc</keyword>
<dbReference type="GO" id="GO:0005886">
    <property type="term" value="C:plasma membrane"/>
    <property type="evidence" value="ECO:0007669"/>
    <property type="project" value="UniProtKB-SubCell"/>
</dbReference>
<gene>
    <name evidence="15" type="ORF">I4J89_39975</name>
</gene>
<keyword evidence="3" id="KW-1003">Cell membrane</keyword>
<keyword evidence="11 13" id="KW-0472">Membrane</keyword>
<evidence type="ECO:0000256" key="8">
    <source>
        <dbReference type="ARBA" id="ARBA00022833"/>
    </source>
</evidence>
<evidence type="ECO:0000259" key="14">
    <source>
        <dbReference type="Pfam" id="PF01435"/>
    </source>
</evidence>
<evidence type="ECO:0000256" key="1">
    <source>
        <dbReference type="ARBA" id="ARBA00001947"/>
    </source>
</evidence>
<comment type="subcellular location">
    <subcellularLocation>
        <location evidence="2">Cell membrane</location>
        <topology evidence="2">Multi-pass membrane protein</topology>
    </subcellularLocation>
</comment>
<organism evidence="15 16">
    <name type="scientific">Actinoplanes aureus</name>
    <dbReference type="NCBI Taxonomy" id="2792083"/>
    <lineage>
        <taxon>Bacteria</taxon>
        <taxon>Bacillati</taxon>
        <taxon>Actinomycetota</taxon>
        <taxon>Actinomycetes</taxon>
        <taxon>Micromonosporales</taxon>
        <taxon>Micromonosporaceae</taxon>
        <taxon>Actinoplanes</taxon>
    </lineage>
</organism>
<evidence type="ECO:0000256" key="9">
    <source>
        <dbReference type="ARBA" id="ARBA00022989"/>
    </source>
</evidence>
<evidence type="ECO:0000256" key="10">
    <source>
        <dbReference type="ARBA" id="ARBA00023049"/>
    </source>
</evidence>
<dbReference type="InterPro" id="IPR050083">
    <property type="entry name" value="HtpX_protease"/>
</dbReference>
<dbReference type="Proteomes" id="UP000598146">
    <property type="component" value="Unassembled WGS sequence"/>
</dbReference>
<sequence>MSNGARAARVSAAALAGFLLVAGLQLAVVLLVLWTALTLLPSAVALRAGVPLSIATFGAAGYATWRALHTRRRVPAGVAVTRDDAPRLWELADKAAGAAGVRPPDSLTVVADATAVLGERTRLLGLIGGRRDLYLGLPLLMAWDPDRLRAVVAHELAHTSPRLSRWAPVAYRGRVAVSRIVPRISRRNPAGAVLRAYAGWYRRIEAPFSRAQELAADRIAAEHAGVAPAVAALRDLPALAGMQRLFHAEYLGPGWQAGYVPDDVFGGLLRVLAARAVELTRLRAQDPEPSGPWDPHPPLGERLAALAPSPDGEEPAEAGEPAVAENAEPAEELVPDLPKLGRALQAVAFPPGGRTVVSWSEFLSLARTAEMEREAEATLATISRAVGAPVPGPERVLELAGDGRLREAAGTLFPDLSPEETTGRVVDLLGLMLALAALRSGVVRWRHSWTGAAEVVGVDGAYLNLAELAVAAADPATTQSVREYLEKIGVDLAAPAGGAGPARAQVLGGLVNLSADGKRTDLLITDLGLYLVPGLPRGRTAEARRRLGRIAAAGIPASASTPADADGRFLPFVDVASLTTKPGRRRGWVIGLRDGGSVTLRPALDTEELPGGWSAWEDAAAFLSGTR</sequence>
<dbReference type="GO" id="GO:0006508">
    <property type="term" value="P:proteolysis"/>
    <property type="evidence" value="ECO:0007669"/>
    <property type="project" value="UniProtKB-KW"/>
</dbReference>
<keyword evidence="16" id="KW-1185">Reference proteome</keyword>
<evidence type="ECO:0000256" key="11">
    <source>
        <dbReference type="ARBA" id="ARBA00023136"/>
    </source>
</evidence>
<feature type="compositionally biased region" description="Pro residues" evidence="12">
    <location>
        <begin position="289"/>
        <end position="298"/>
    </location>
</feature>
<comment type="cofactor">
    <cofactor evidence="1">
        <name>Zn(2+)</name>
        <dbReference type="ChEBI" id="CHEBI:29105"/>
    </cofactor>
</comment>
<keyword evidence="9 13" id="KW-1133">Transmembrane helix</keyword>
<accession>A0A931CMH6</accession>